<feature type="domain" description="Duffy-antigen binding" evidence="4">
    <location>
        <begin position="887"/>
        <end position="1039"/>
    </location>
</feature>
<dbReference type="SUPFAM" id="SSF140924">
    <property type="entry name" value="Duffy binding domain-like"/>
    <property type="match status" value="7"/>
</dbReference>
<accession>A0A024WMC9</accession>
<organism evidence="8 9">
    <name type="scientific">Plasmodium falciparum MaliPS096_E11</name>
    <dbReference type="NCBI Taxonomy" id="1036727"/>
    <lineage>
        <taxon>Eukaryota</taxon>
        <taxon>Sar</taxon>
        <taxon>Alveolata</taxon>
        <taxon>Apicomplexa</taxon>
        <taxon>Aconoidasida</taxon>
        <taxon>Haemosporida</taxon>
        <taxon>Plasmodiidae</taxon>
        <taxon>Plasmodium</taxon>
        <taxon>Plasmodium (Laverania)</taxon>
    </lineage>
</organism>
<feature type="domain" description="Duffy-binding-like" evidence="7">
    <location>
        <begin position="310"/>
        <end position="458"/>
    </location>
</feature>
<feature type="non-terminal residue" evidence="8">
    <location>
        <position position="2893"/>
    </location>
</feature>
<dbReference type="Pfam" id="PF03011">
    <property type="entry name" value="PFEMP"/>
    <property type="match status" value="2"/>
</dbReference>
<evidence type="ECO:0008006" key="10">
    <source>
        <dbReference type="Google" id="ProtNLM"/>
    </source>
</evidence>
<dbReference type="Pfam" id="PF22672">
    <property type="entry name" value="DBL_C"/>
    <property type="match status" value="3"/>
</dbReference>
<feature type="region of interest" description="Disordered" evidence="2">
    <location>
        <begin position="2717"/>
        <end position="2736"/>
    </location>
</feature>
<sequence length="2893" mass="332420">MGSANSTVGTKIVSTNESEKSARNVLDVLAEDVKKQAENAAERYERFLKGKLSKAKFYQRLLKETDYVWSVLNNPCDLDHTWYTNIDDGSPARRNPCDGRNQKRFDENEGFECSKSRIKGNENNRNGGSCAPPRRRHICDKNLEAINKSNTQTVHDLLGNVLVTAKYEGDYLVKNHPQRETSDICIALARSFADIGDIIRGKDLFLGGPSQEKKKLEENLKKIFENIKDNNKDLKDLSIDQVREYWWALNRNDVWKALTCSAPYGANYYRKYSNRTMDFTSQGQCGHKETERDLPTNLDYVPQFLRWLNEWSEEFCRIKNIKIGNIKKSCTGESNNKHCSREGYDCNKTNLRLNEIFMDLECPRCADDCKSYETWVENKKKEFNKQKKKYEKEMDDTEKPDNKENGIYNKTFYDKLKSSYKPVNSFFELLNKGPICQNIDKTIPTDYKDTHNTFSRAEHCKSCPMLGITCKGGQCKSINDITCPKIQNILNISTYKIEKPIDINMLVNNNKTKELSPDLKIDFNDCDLFKKLEEQKWNCEYKCNLDVCELQNFNKEIDDEKVMLIGVLIKRWFVYFLTDYSKIKENLNRCMNNEENKILCITGCYKNCECVGKWIKKKEGEWTNIKDRYLKRYIVKNEDISDDLKTFLKQELFTNYVKSALDKDEKLDNMKGSDGCNELNKPNRTPCKRNDVITILLNRLKEKIKTCKTQDDENKNNNSCKTLPPPPRPRRRRRFRRQGVRRVPRARQGGEREQVIVVGGGRRGRGLLVGEAEVKDKGDEEGDGAEDTAVDETEVVEETVAEVTETTAAEGPKEEAEGPKEEAEGPKVEVETAKRPPQDEVNVCDIVDDILKKKLPTDDIDGCKRKENYQPWNCDEKDTLINIEHKGACMPPRRQKLCLYFVADPKETEKIKKQDDLTDAFIKTAAAETFLAWYYYKNKNGNAQQQLEVGKIPPEFLRSMFYTYADYRDICLDEDISKKVLYVRQAKDKIDKIFPNGKEDYEKRKEFWETNGKAIWKGMLCGLSHASGNTETVQKTLTTNANYKYETVKFSGDNTTTLEKFAERPQFLRWFIEWSDEFCAQREEKEKTVVNGCINAKEYDGCDKHNTKVNGSCVSACNKYKEYITGKQTQYETQKKKFDAVKSGGEQEYNDISSKEAPKYLKENCLFGSCSCMDKVNEIPNYWTNPHKTYDDDKLGIKCQCPPPPCEIVDATLGIKSSMGYVEGCKTKYMTLGLEGWDCGKGGDKKDEGGEDGDVCIPPRRKRLYVKDLQDLTEEKSPLDLRDAFIKSAAVETFFAWHEFKKEKEKEAQERQVLVGAISDPEHPQNKLKEGKIPEDFLRQMFYTFGDYRDIFFKKDIGRDMEIVKKNINKVFENGKSKTSSAKTTPKDWWKKYGPDIWEGMLCALSYNTESKIKDESLCKILTEKNSGNKNTYDKVKISSVPSGDTTLEKFSERPTFFRWLEEWAHEFCTKRTYKLKMIKEDCGAGNNNKNCDDDGFDCDKMCPNKNGSFETFYCLSCAKSCRFYKKWINTKKSEFEKQQSKYHNKISDSKINVDNIYDKSFVEDISKKYDSINVFLKKLKDEPYYKDDSEDIIIDFSNIKETFKHAEYCAPCTTIGVKCKNVDCNDVTDNTCDKTTVQIKQDIQNNKNPIEVHMIVNDSSSNKFEGDLQNDCQHAGIFTGIKEKKWLCGYMCDLDICKPITSDNKKVNKQNILIRALFKQWLENFLEDYNKINNKISHCMKNGEGSTCKNDCRDKCKCVDKWITKKKDEWKNVRDRYIKQYSDKNSEVLYEVKSFLQGGPFYSDIQKAIKPCKDLNEFEDLSECTDTTNSGNATSRKKDVVECLLDKLQKEINGYQNQHTGTDETSCSEASPIPPNTLDIPPDIAPIFCNMPPNPCSDKNDTNIVSVTDVAQEIQKEVKNRMLERSVKEGDKGKSGKKDDSVLKGDIKNAKFRNGRSGNELEGKQICNINTSHSNDKRGSSKDPCEGKDGGKTMFEVKNGWNSGQKVKTSNDLFLPPRREHFCTSNLENLNTAYEGLSDSKHASHSLLGDVLLAAKKVAGFIKERYSDKIKAEGFSDYGTICRAIKYSFADIGDIIKGTDLWDKNDGEITTQNKLVQVFEKIKEELGDKYIGDEAKSPYKQLRKDWWEANREEVWKAMQCQTPLPRGSPIKCSDTPPLVDYIPQRLRWMIEWVEWYCKVQSQAYEELEKKCRNCRSGICDNGKDGCENCTKACKDYNSKIEPWREQWKKIKNKYEQLYEKAESDRTTYGMGDSKDEKDVVAFLSKLHEKNKENNNIYSTAAGYVHEELPNMECKEQTEFCNSSGRDKKNYAFEDYPKNYKERCNCTNAQDQKPTETTQKKACEIVKEILEGKDGKSKIDGCNPKPVKPYPKWDCDKNESYVKNRGACIPPRRQKFCVSLLAKQGIFKNKGEDIRETFVKSAALETYFAWERYKKINANAKSELEIGKIPDEFLRSMKYSFGDFKDIFFGTDITSHNYILDVSKNAKERLISEIGKQKTSDTENDGSKLLEKWWNSNAKDIWDGMLCALSFDEGSKKFKKEIRQKIESTYSYEKLTKNNGDTPMTLEKFATTSQFLRWLTEWGEDFCKERKTQLGILTTGCKNCIFKDGACNRDDNGCKKCTKECETYQGWLEKWKENYNKQKDKFLRDKSENNYDHDPVAKNSEDAREYLEKTLQKFCQNGSTNENCDYKCMNEVSKKSSSDGNRETIPASLEYPPIEIEERCTCKNPPPPLPPPPPVQPPAPPKKTPGDGGVGRTLGPRGPDSDDDFEDEDDEGDDVDNVEETQEEGEEEDDDDDDDDDDDEDDEEEEEDGESEPESKEVGPSATPVPAGPSATPAPLPPLPSDNTSDILKTTIPFGIALALTSIALLFLK</sequence>
<dbReference type="FunFam" id="1.20.58.1930:FF:000001">
    <property type="entry name" value="Erythrocyte membrane protein 1, PfEMP1"/>
    <property type="match status" value="1"/>
</dbReference>
<feature type="compositionally biased region" description="Basic and acidic residues" evidence="2">
    <location>
        <begin position="1975"/>
        <end position="1992"/>
    </location>
</feature>
<feature type="domain" description="Duffy-antigen binding" evidence="4">
    <location>
        <begin position="1254"/>
        <end position="1421"/>
    </location>
</feature>
<dbReference type="GO" id="GO:0046789">
    <property type="term" value="F:host cell surface receptor binding"/>
    <property type="evidence" value="ECO:0007669"/>
    <property type="project" value="InterPro"/>
</dbReference>
<evidence type="ECO:0000313" key="9">
    <source>
        <dbReference type="Proteomes" id="UP000030699"/>
    </source>
</evidence>
<evidence type="ECO:0000259" key="3">
    <source>
        <dbReference type="Pfam" id="PF03011"/>
    </source>
</evidence>
<reference evidence="8 9" key="1">
    <citation type="submission" date="2013-02" db="EMBL/GenBank/DDBJ databases">
        <title>The Genome Annotation of Plasmodium falciparum MaliPS096_E11.</title>
        <authorList>
            <consortium name="The Broad Institute Genome Sequencing Platform"/>
            <consortium name="The Broad Institute Genome Sequencing Center for Infectious Disease"/>
            <person name="Neafsey D."/>
            <person name="Hoffman S."/>
            <person name="Volkman S."/>
            <person name="Rosenthal P."/>
            <person name="Walker B."/>
            <person name="Young S.K."/>
            <person name="Zeng Q."/>
            <person name="Gargeya S."/>
            <person name="Fitzgerald M."/>
            <person name="Haas B."/>
            <person name="Abouelleil A."/>
            <person name="Allen A.W."/>
            <person name="Alvarado L."/>
            <person name="Arachchi H.M."/>
            <person name="Berlin A.M."/>
            <person name="Chapman S.B."/>
            <person name="Gainer-Dewar J."/>
            <person name="Goldberg J."/>
            <person name="Griggs A."/>
            <person name="Gujja S."/>
            <person name="Hansen M."/>
            <person name="Howarth C."/>
            <person name="Imamovic A."/>
            <person name="Ireland A."/>
            <person name="Larimer J."/>
            <person name="McCowan C."/>
            <person name="Murphy C."/>
            <person name="Pearson M."/>
            <person name="Poon T.W."/>
            <person name="Priest M."/>
            <person name="Roberts A."/>
            <person name="Saif S."/>
            <person name="Shea T."/>
            <person name="Sisk P."/>
            <person name="Sykes S."/>
            <person name="Wortman J."/>
            <person name="Nusbaum C."/>
            <person name="Birren B."/>
        </authorList>
    </citation>
    <scope>NUCLEOTIDE SEQUENCE [LARGE SCALE GENOMIC DNA]</scope>
    <source>
        <strain evidence="8 9">MaliPS096_E11</strain>
    </source>
</reference>
<feature type="compositionally biased region" description="Acidic residues" evidence="2">
    <location>
        <begin position="2785"/>
        <end position="2836"/>
    </location>
</feature>
<feature type="compositionally biased region" description="Basic residues" evidence="2">
    <location>
        <begin position="728"/>
        <end position="745"/>
    </location>
</feature>
<feature type="region of interest" description="Disordered" evidence="2">
    <location>
        <begin position="1922"/>
        <end position="1992"/>
    </location>
</feature>
<feature type="domain" description="Plasmodium falciparum erythrocyte membrane protein-1 N-terminal segment" evidence="5">
    <location>
        <begin position="21"/>
        <end position="56"/>
    </location>
</feature>
<reference evidence="8 9" key="2">
    <citation type="submission" date="2013-02" db="EMBL/GenBank/DDBJ databases">
        <title>The Genome Sequence of Plasmodium falciparum MaliPS096_E11.</title>
        <authorList>
            <consortium name="The Broad Institute Genome Sequencing Platform"/>
            <consortium name="The Broad Institute Genome Sequencing Center for Infectious Disease"/>
            <person name="Neafsey D."/>
            <person name="Cheeseman I."/>
            <person name="Volkman S."/>
            <person name="Adams J."/>
            <person name="Walker B."/>
            <person name="Young S.K."/>
            <person name="Zeng Q."/>
            <person name="Gargeya S."/>
            <person name="Fitzgerald M."/>
            <person name="Haas B."/>
            <person name="Abouelleil A."/>
            <person name="Alvarado L."/>
            <person name="Arachchi H.M."/>
            <person name="Berlin A.M."/>
            <person name="Chapman S.B."/>
            <person name="Dewar J."/>
            <person name="Goldberg J."/>
            <person name="Griggs A."/>
            <person name="Gujja S."/>
            <person name="Hansen M."/>
            <person name="Howarth C."/>
            <person name="Imamovic A."/>
            <person name="Larimer J."/>
            <person name="McCowan C."/>
            <person name="Murphy C."/>
            <person name="Neiman D."/>
            <person name="Pearson M."/>
            <person name="Priest M."/>
            <person name="Roberts A."/>
            <person name="Saif S."/>
            <person name="Shea T."/>
            <person name="Sisk P."/>
            <person name="Sykes S."/>
            <person name="Wortman J."/>
            <person name="Nusbaum C."/>
            <person name="Birren B."/>
        </authorList>
    </citation>
    <scope>NUCLEOTIDE SEQUENCE [LARGE SCALE GENOMIC DNA]</scope>
    <source>
        <strain evidence="8 9">MaliPS096_E11</strain>
    </source>
</reference>
<feature type="region of interest" description="Disordered" evidence="2">
    <location>
        <begin position="2743"/>
        <end position="2871"/>
    </location>
</feature>
<feature type="domain" description="Duffy-binding-like" evidence="7">
    <location>
        <begin position="2601"/>
        <end position="2711"/>
    </location>
</feature>
<dbReference type="Gene3D" id="1.20.58.1930">
    <property type="match status" value="2"/>
</dbReference>
<dbReference type="InterPro" id="IPR054595">
    <property type="entry name" value="DBL_C"/>
</dbReference>
<feature type="domain" description="Duffy-binding-like" evidence="3">
    <location>
        <begin position="1718"/>
        <end position="1861"/>
    </location>
</feature>
<dbReference type="InterPro" id="IPR004258">
    <property type="entry name" value="DBL"/>
</dbReference>
<feature type="domain" description="Cysteine-rich interdomain region 1 gamma" evidence="6">
    <location>
        <begin position="502"/>
        <end position="552"/>
    </location>
</feature>
<evidence type="ECO:0000256" key="1">
    <source>
        <dbReference type="SAM" id="Coils"/>
    </source>
</evidence>
<gene>
    <name evidence="8" type="ORF">PFMALIP_04092</name>
</gene>
<dbReference type="Gene3D" id="1.20.1310.20">
    <property type="entry name" value="Duffy-antigen binding domain"/>
    <property type="match status" value="5"/>
</dbReference>
<dbReference type="FunFam" id="1.20.58.830:FF:000021">
    <property type="entry name" value="Erythrocyte membrane protein 1, PfEMP1"/>
    <property type="match status" value="1"/>
</dbReference>
<feature type="region of interest" description="Disordered" evidence="2">
    <location>
        <begin position="770"/>
        <end position="790"/>
    </location>
</feature>
<protein>
    <recommendedName>
        <fullName evidence="10">Erythrocyte membrane protein 1</fullName>
    </recommendedName>
</protein>
<dbReference type="InterPro" id="IPR041480">
    <property type="entry name" value="CIDR1_gamma"/>
</dbReference>
<dbReference type="InterPro" id="IPR042202">
    <property type="entry name" value="Duffy-ag-bd_sf"/>
</dbReference>
<name>A0A024WMC9_PLAFA</name>
<dbReference type="InterPro" id="IPR008602">
    <property type="entry name" value="Duffy-antigen-binding"/>
</dbReference>
<dbReference type="GO" id="GO:0016020">
    <property type="term" value="C:membrane"/>
    <property type="evidence" value="ECO:0007669"/>
    <property type="project" value="InterPro"/>
</dbReference>
<dbReference type="EMBL" id="KI925597">
    <property type="protein sequence ID" value="ETW47835.1"/>
    <property type="molecule type" value="Genomic_DNA"/>
</dbReference>
<keyword evidence="1" id="KW-0175">Coiled coil</keyword>
<feature type="region of interest" description="Disordered" evidence="2">
    <location>
        <begin position="708"/>
        <end position="754"/>
    </location>
</feature>
<feature type="domain" description="Duffy-binding-like" evidence="7">
    <location>
        <begin position="1463"/>
        <end position="1608"/>
    </location>
</feature>
<dbReference type="InterPro" id="IPR029210">
    <property type="entry name" value="PfEMP1_NTS"/>
</dbReference>
<dbReference type="Proteomes" id="UP000030699">
    <property type="component" value="Unassembled WGS sequence"/>
</dbReference>
<evidence type="ECO:0000259" key="4">
    <source>
        <dbReference type="Pfam" id="PF05424"/>
    </source>
</evidence>
<feature type="domain" description="Duffy-antigen binding" evidence="4">
    <location>
        <begin position="2406"/>
        <end position="2567"/>
    </location>
</feature>
<proteinExistence type="predicted"/>
<feature type="domain" description="Cysteine-rich interdomain region 1 gamma" evidence="6">
    <location>
        <begin position="1652"/>
        <end position="1700"/>
    </location>
</feature>
<feature type="compositionally biased region" description="Basic and acidic residues" evidence="2">
    <location>
        <begin position="2717"/>
        <end position="2726"/>
    </location>
</feature>
<feature type="compositionally biased region" description="Basic and acidic residues" evidence="2">
    <location>
        <begin position="811"/>
        <end position="833"/>
    </location>
</feature>
<feature type="region of interest" description="Disordered" evidence="2">
    <location>
        <begin position="803"/>
        <end position="833"/>
    </location>
</feature>
<evidence type="ECO:0000259" key="7">
    <source>
        <dbReference type="Pfam" id="PF22672"/>
    </source>
</evidence>
<feature type="coiled-coil region" evidence="1">
    <location>
        <begin position="1839"/>
        <end position="1866"/>
    </location>
</feature>
<evidence type="ECO:0000259" key="5">
    <source>
        <dbReference type="Pfam" id="PF15447"/>
    </source>
</evidence>
<evidence type="ECO:0000313" key="8">
    <source>
        <dbReference type="EMBL" id="ETW47835.1"/>
    </source>
</evidence>
<feature type="domain" description="Duffy-antigen binding" evidence="4">
    <location>
        <begin position="128"/>
        <end position="306"/>
    </location>
</feature>
<feature type="compositionally biased region" description="Basic and acidic residues" evidence="2">
    <location>
        <begin position="1922"/>
        <end position="1950"/>
    </location>
</feature>
<feature type="domain" description="Duffy-antigen binding" evidence="4">
    <location>
        <begin position="2014"/>
        <end position="2188"/>
    </location>
</feature>
<dbReference type="Pfam" id="PF05424">
    <property type="entry name" value="Duffy_binding"/>
    <property type="match status" value="5"/>
</dbReference>
<dbReference type="FunFam" id="1.20.58.830:FF:000026">
    <property type="entry name" value="Erythrocyte membrane protein 1, PfEMP1"/>
    <property type="match status" value="1"/>
</dbReference>
<feature type="compositionally biased region" description="Pro residues" evidence="2">
    <location>
        <begin position="2748"/>
        <end position="2767"/>
    </location>
</feature>
<evidence type="ECO:0000259" key="6">
    <source>
        <dbReference type="Pfam" id="PF18562"/>
    </source>
</evidence>
<dbReference type="Pfam" id="PF15447">
    <property type="entry name" value="NTS"/>
    <property type="match status" value="1"/>
</dbReference>
<dbReference type="Pfam" id="PF18562">
    <property type="entry name" value="CIDR1_gamma"/>
    <property type="match status" value="2"/>
</dbReference>
<feature type="compositionally biased region" description="Acidic residues" evidence="2">
    <location>
        <begin position="779"/>
        <end position="790"/>
    </location>
</feature>
<dbReference type="Gene3D" id="1.20.58.830">
    <property type="match status" value="5"/>
</dbReference>
<feature type="domain" description="Duffy-binding-like" evidence="3">
    <location>
        <begin position="568"/>
        <end position="714"/>
    </location>
</feature>
<evidence type="ECO:0000256" key="2">
    <source>
        <dbReference type="SAM" id="MobiDB-lite"/>
    </source>
</evidence>